<proteinExistence type="predicted"/>
<dbReference type="PANTHER" id="PTHR16465">
    <property type="entry name" value="NUCLEASE-RELATED"/>
    <property type="match status" value="1"/>
</dbReference>
<reference evidence="7 8" key="1">
    <citation type="submission" date="2023-04" db="EMBL/GenBank/DDBJ databases">
        <title>Genome of Basidiobolus ranarum AG-B5.</title>
        <authorList>
            <person name="Stajich J.E."/>
            <person name="Carter-House D."/>
            <person name="Gryganskyi A."/>
        </authorList>
    </citation>
    <scope>NUCLEOTIDE SEQUENCE [LARGE SCALE GENOMIC DNA]</scope>
    <source>
        <strain evidence="7 8">AG-B5</strain>
    </source>
</reference>
<keyword evidence="2 4" id="KW-0863">Zinc-finger</keyword>
<dbReference type="Pfam" id="PF00642">
    <property type="entry name" value="zf-CCCH"/>
    <property type="match status" value="1"/>
</dbReference>
<evidence type="ECO:0000256" key="2">
    <source>
        <dbReference type="ARBA" id="ARBA00022771"/>
    </source>
</evidence>
<protein>
    <recommendedName>
        <fullName evidence="6">C3H1-type domain-containing protein</fullName>
    </recommendedName>
</protein>
<organism evidence="7 8">
    <name type="scientific">Basidiobolus ranarum</name>
    <dbReference type="NCBI Taxonomy" id="34480"/>
    <lineage>
        <taxon>Eukaryota</taxon>
        <taxon>Fungi</taxon>
        <taxon>Fungi incertae sedis</taxon>
        <taxon>Zoopagomycota</taxon>
        <taxon>Entomophthoromycotina</taxon>
        <taxon>Basidiobolomycetes</taxon>
        <taxon>Basidiobolales</taxon>
        <taxon>Basidiobolaceae</taxon>
        <taxon>Basidiobolus</taxon>
    </lineage>
</organism>
<name>A0ABR2W5J3_9FUNG</name>
<keyword evidence="1 4" id="KW-0479">Metal-binding</keyword>
<dbReference type="SMART" id="SM00356">
    <property type="entry name" value="ZnF_C3H1"/>
    <property type="match status" value="1"/>
</dbReference>
<keyword evidence="8" id="KW-1185">Reference proteome</keyword>
<dbReference type="InterPro" id="IPR013085">
    <property type="entry name" value="U1-CZ_Znf_C2H2"/>
</dbReference>
<dbReference type="SMART" id="SM00451">
    <property type="entry name" value="ZnF_U1"/>
    <property type="match status" value="1"/>
</dbReference>
<evidence type="ECO:0000256" key="3">
    <source>
        <dbReference type="ARBA" id="ARBA00022833"/>
    </source>
</evidence>
<dbReference type="PANTHER" id="PTHR16465:SF0">
    <property type="entry name" value="ZINC FINGER MATRIN-TYPE PROTEIN 5"/>
    <property type="match status" value="1"/>
</dbReference>
<comment type="caution">
    <text evidence="7">The sequence shown here is derived from an EMBL/GenBank/DDBJ whole genome shotgun (WGS) entry which is preliminary data.</text>
</comment>
<dbReference type="PROSITE" id="PS50103">
    <property type="entry name" value="ZF_C3H1"/>
    <property type="match status" value="1"/>
</dbReference>
<dbReference type="InterPro" id="IPR003604">
    <property type="entry name" value="Matrin/U1-like-C_Znf_C2H2"/>
</dbReference>
<keyword evidence="3 4" id="KW-0862">Zinc</keyword>
<dbReference type="SUPFAM" id="SSF57667">
    <property type="entry name" value="beta-beta-alpha zinc fingers"/>
    <property type="match status" value="1"/>
</dbReference>
<dbReference type="InterPro" id="IPR000571">
    <property type="entry name" value="Znf_CCCH"/>
</dbReference>
<feature type="domain" description="C3H1-type" evidence="6">
    <location>
        <begin position="51"/>
        <end position="79"/>
    </location>
</feature>
<evidence type="ECO:0000313" key="8">
    <source>
        <dbReference type="Proteomes" id="UP001479436"/>
    </source>
</evidence>
<feature type="zinc finger region" description="C3H1-type" evidence="4">
    <location>
        <begin position="51"/>
        <end position="79"/>
    </location>
</feature>
<evidence type="ECO:0000256" key="5">
    <source>
        <dbReference type="SAM" id="MobiDB-lite"/>
    </source>
</evidence>
<evidence type="ECO:0000313" key="7">
    <source>
        <dbReference type="EMBL" id="KAK9720798.1"/>
    </source>
</evidence>
<dbReference type="EMBL" id="JASJQH010007001">
    <property type="protein sequence ID" value="KAK9720798.1"/>
    <property type="molecule type" value="Genomic_DNA"/>
</dbReference>
<feature type="region of interest" description="Disordered" evidence="5">
    <location>
        <begin position="97"/>
        <end position="130"/>
    </location>
</feature>
<dbReference type="Pfam" id="PF06220">
    <property type="entry name" value="zf-U1"/>
    <property type="match status" value="1"/>
</dbReference>
<evidence type="ECO:0000256" key="1">
    <source>
        <dbReference type="ARBA" id="ARBA00022723"/>
    </source>
</evidence>
<evidence type="ECO:0000259" key="6">
    <source>
        <dbReference type="PROSITE" id="PS50103"/>
    </source>
</evidence>
<dbReference type="InterPro" id="IPR036855">
    <property type="entry name" value="Znf_CCCH_sf"/>
</dbReference>
<accession>A0ABR2W5J3</accession>
<dbReference type="Gene3D" id="3.30.160.60">
    <property type="entry name" value="Classic Zinc Finger"/>
    <property type="match status" value="1"/>
</dbReference>
<dbReference type="Proteomes" id="UP001479436">
    <property type="component" value="Unassembled WGS sequence"/>
</dbReference>
<dbReference type="SUPFAM" id="SSF90229">
    <property type="entry name" value="CCCH zinc finger"/>
    <property type="match status" value="1"/>
</dbReference>
<gene>
    <name evidence="7" type="ORF">K7432_003900</name>
</gene>
<dbReference type="InterPro" id="IPR036236">
    <property type="entry name" value="Znf_C2H2_sf"/>
</dbReference>
<dbReference type="Gene3D" id="4.10.1000.10">
    <property type="entry name" value="Zinc finger, CCCH-type"/>
    <property type="match status" value="1"/>
</dbReference>
<feature type="compositionally biased region" description="Pro residues" evidence="5">
    <location>
        <begin position="119"/>
        <end position="129"/>
    </location>
</feature>
<sequence>MVKKFYCDFCDRQFPDNLESRKKHLESTGHQSQVKLHYDSFRDPVVLIQEQLGAPPCRKFMSIGRCEYGLSCKYSHFPFGVPQDLHSHPDLATLLNRTEKKGNSSNSAKYTIPKDLPKNLPPSLRPPPLHGYRYNDVEKWG</sequence>
<evidence type="ECO:0000256" key="4">
    <source>
        <dbReference type="PROSITE-ProRule" id="PRU00723"/>
    </source>
</evidence>